<name>A0A1X2HBT1_SYNRA</name>
<feature type="compositionally biased region" description="Basic residues" evidence="6">
    <location>
        <begin position="161"/>
        <end position="172"/>
    </location>
</feature>
<dbReference type="Proteomes" id="UP000242180">
    <property type="component" value="Unassembled WGS sequence"/>
</dbReference>
<feature type="region of interest" description="Disordered" evidence="6">
    <location>
        <begin position="89"/>
        <end position="112"/>
    </location>
</feature>
<dbReference type="GO" id="GO:0031005">
    <property type="term" value="F:filamin binding"/>
    <property type="evidence" value="ECO:0007669"/>
    <property type="project" value="TreeGrafter"/>
</dbReference>
<keyword evidence="3 5" id="KW-0862">Zinc</keyword>
<organism evidence="8 9">
    <name type="scientific">Syncephalastrum racemosum</name>
    <name type="common">Filamentous fungus</name>
    <dbReference type="NCBI Taxonomy" id="13706"/>
    <lineage>
        <taxon>Eukaryota</taxon>
        <taxon>Fungi</taxon>
        <taxon>Fungi incertae sedis</taxon>
        <taxon>Mucoromycota</taxon>
        <taxon>Mucoromycotina</taxon>
        <taxon>Mucoromycetes</taxon>
        <taxon>Mucorales</taxon>
        <taxon>Syncephalastraceae</taxon>
        <taxon>Syncephalastrum</taxon>
    </lineage>
</organism>
<evidence type="ECO:0000259" key="7">
    <source>
        <dbReference type="PROSITE" id="PS50023"/>
    </source>
</evidence>
<feature type="compositionally biased region" description="Polar residues" evidence="6">
    <location>
        <begin position="151"/>
        <end position="160"/>
    </location>
</feature>
<dbReference type="PANTHER" id="PTHR24207">
    <property type="entry name" value="ZYX102 PROTEIN"/>
    <property type="match status" value="1"/>
</dbReference>
<keyword evidence="1 5" id="KW-0479">Metal-binding</keyword>
<dbReference type="EMBL" id="MCGN01000005">
    <property type="protein sequence ID" value="ORY96232.1"/>
    <property type="molecule type" value="Genomic_DNA"/>
</dbReference>
<keyword evidence="9" id="KW-1185">Reference proteome</keyword>
<keyword evidence="2" id="KW-0677">Repeat</keyword>
<dbReference type="GO" id="GO:0098609">
    <property type="term" value="P:cell-cell adhesion"/>
    <property type="evidence" value="ECO:0007669"/>
    <property type="project" value="TreeGrafter"/>
</dbReference>
<proteinExistence type="predicted"/>
<dbReference type="PROSITE" id="PS50023">
    <property type="entry name" value="LIM_DOMAIN_2"/>
    <property type="match status" value="1"/>
</dbReference>
<dbReference type="Gene3D" id="2.10.110.10">
    <property type="entry name" value="Cysteine Rich Protein"/>
    <property type="match status" value="1"/>
</dbReference>
<evidence type="ECO:0000256" key="1">
    <source>
        <dbReference type="ARBA" id="ARBA00022723"/>
    </source>
</evidence>
<dbReference type="STRING" id="13706.A0A1X2HBT1"/>
<feature type="compositionally biased region" description="Pro residues" evidence="6">
    <location>
        <begin position="177"/>
        <end position="197"/>
    </location>
</feature>
<keyword evidence="4 5" id="KW-0440">LIM domain</keyword>
<accession>A0A1X2HBT1</accession>
<feature type="region of interest" description="Disordered" evidence="6">
    <location>
        <begin position="147"/>
        <end position="257"/>
    </location>
</feature>
<dbReference type="GO" id="GO:0001725">
    <property type="term" value="C:stress fiber"/>
    <property type="evidence" value="ECO:0007669"/>
    <property type="project" value="TreeGrafter"/>
</dbReference>
<evidence type="ECO:0000313" key="9">
    <source>
        <dbReference type="Proteomes" id="UP000242180"/>
    </source>
</evidence>
<evidence type="ECO:0000313" key="8">
    <source>
        <dbReference type="EMBL" id="ORY96232.1"/>
    </source>
</evidence>
<evidence type="ECO:0000256" key="5">
    <source>
        <dbReference type="PROSITE-ProRule" id="PRU00125"/>
    </source>
</evidence>
<dbReference type="SMART" id="SM00132">
    <property type="entry name" value="LIM"/>
    <property type="match status" value="1"/>
</dbReference>
<dbReference type="OrthoDB" id="3071303at2759"/>
<protein>
    <recommendedName>
        <fullName evidence="7">LIM zinc-binding domain-containing protein</fullName>
    </recommendedName>
</protein>
<dbReference type="AlphaFoldDB" id="A0A1X2HBT1"/>
<feature type="domain" description="LIM zinc-binding" evidence="7">
    <location>
        <begin position="272"/>
        <end position="332"/>
    </location>
</feature>
<dbReference type="InParanoid" id="A0A1X2HBT1"/>
<evidence type="ECO:0000256" key="2">
    <source>
        <dbReference type="ARBA" id="ARBA00022737"/>
    </source>
</evidence>
<sequence>MAELRVSQVLPTVKCSNCDNPVHIRDLADHICEKAPPLPTSPPAPIFIDTSLKTVRTRKASNKSQDSASPLSGKFNFQFWTGKAKETFRSVSKKSNGSEESVTTPPQSQHKPRIHFASEAEVFHQNPFAVSNGPHDQYDLNDYYGQEQKHQTVSPTNRSQPPHHHHHHHHHYQQQPSPAPALAPVPASVPAPPPLHPPTQLNRDPSFDYAPPAPHYAFDRKNSTSPAPPSRRRPSDEVLGSPLTPPPESPGNHNPMDALLADLAKDIVLYEETCGRCGREVSENKLTLGSKVYHRQCFICFVCRGRLDPKHPPYEFHNQIYCETDYKIAIQKPVCAAW</sequence>
<evidence type="ECO:0000256" key="4">
    <source>
        <dbReference type="ARBA" id="ARBA00023038"/>
    </source>
</evidence>
<dbReference type="PANTHER" id="PTHR24207:SF1">
    <property type="entry name" value="FILAMIN-BINDING LIM PROTEIN 1"/>
    <property type="match status" value="1"/>
</dbReference>
<evidence type="ECO:0000256" key="6">
    <source>
        <dbReference type="SAM" id="MobiDB-lite"/>
    </source>
</evidence>
<reference evidence="8 9" key="1">
    <citation type="submission" date="2016-07" db="EMBL/GenBank/DDBJ databases">
        <title>Pervasive Adenine N6-methylation of Active Genes in Fungi.</title>
        <authorList>
            <consortium name="DOE Joint Genome Institute"/>
            <person name="Mondo S.J."/>
            <person name="Dannebaum R.O."/>
            <person name="Kuo R.C."/>
            <person name="Labutti K."/>
            <person name="Haridas S."/>
            <person name="Kuo A."/>
            <person name="Salamov A."/>
            <person name="Ahrendt S.R."/>
            <person name="Lipzen A."/>
            <person name="Sullivan W."/>
            <person name="Andreopoulos W.B."/>
            <person name="Clum A."/>
            <person name="Lindquist E."/>
            <person name="Daum C."/>
            <person name="Ramamoorthy G.K."/>
            <person name="Gryganskyi A."/>
            <person name="Culley D."/>
            <person name="Magnuson J.K."/>
            <person name="James T.Y."/>
            <person name="O'Malley M.A."/>
            <person name="Stajich J.E."/>
            <person name="Spatafora J.W."/>
            <person name="Visel A."/>
            <person name="Grigoriev I.V."/>
        </authorList>
    </citation>
    <scope>NUCLEOTIDE SEQUENCE [LARGE SCALE GENOMIC DNA]</scope>
    <source>
        <strain evidence="8 9">NRRL 2496</strain>
    </source>
</reference>
<gene>
    <name evidence="8" type="ORF">BCR43DRAFT_491321</name>
</gene>
<dbReference type="InterPro" id="IPR001781">
    <property type="entry name" value="Znf_LIM"/>
</dbReference>
<dbReference type="Pfam" id="PF00412">
    <property type="entry name" value="LIM"/>
    <property type="match status" value="1"/>
</dbReference>
<dbReference type="CDD" id="cd08368">
    <property type="entry name" value="LIM"/>
    <property type="match status" value="1"/>
</dbReference>
<feature type="compositionally biased region" description="Polar residues" evidence="6">
    <location>
        <begin position="89"/>
        <end position="109"/>
    </location>
</feature>
<comment type="caution">
    <text evidence="8">The sequence shown here is derived from an EMBL/GenBank/DDBJ whole genome shotgun (WGS) entry which is preliminary data.</text>
</comment>
<dbReference type="GO" id="GO:0046872">
    <property type="term" value="F:metal ion binding"/>
    <property type="evidence" value="ECO:0007669"/>
    <property type="project" value="UniProtKB-KW"/>
</dbReference>
<evidence type="ECO:0000256" key="3">
    <source>
        <dbReference type="ARBA" id="ARBA00022833"/>
    </source>
</evidence>
<dbReference type="PROSITE" id="PS00478">
    <property type="entry name" value="LIM_DOMAIN_1"/>
    <property type="match status" value="1"/>
</dbReference>